<name>A0A063Y5S2_9GAMM</name>
<protein>
    <submittedName>
        <fullName evidence="1">Uncharacterized protein</fullName>
    </submittedName>
</protein>
<dbReference type="Proteomes" id="UP000027318">
    <property type="component" value="Unassembled WGS sequence"/>
</dbReference>
<evidence type="ECO:0000313" key="2">
    <source>
        <dbReference type="Proteomes" id="UP000027318"/>
    </source>
</evidence>
<gene>
    <name evidence="1" type="ORF">ADINL_0713</name>
</gene>
<evidence type="ECO:0000313" key="1">
    <source>
        <dbReference type="EMBL" id="KDE40121.1"/>
    </source>
</evidence>
<accession>A0A063Y5S2</accession>
<reference evidence="1 2" key="1">
    <citation type="journal article" date="2005" name="Int. J. Syst. Evol. Microbiol.">
        <title>Nitrincola lacisaponensis gen. nov., sp. nov., a novel alkaliphilic bacterium isolated from an alkaline, saline lake.</title>
        <authorList>
            <person name="Dimitriu P.A."/>
            <person name="Shukla S.K."/>
            <person name="Conradt J."/>
            <person name="Marquez M.C."/>
            <person name="Ventosa A."/>
            <person name="Maglia A."/>
            <person name="Peyton B.M."/>
            <person name="Pinkart H.C."/>
            <person name="Mormile M.R."/>
        </authorList>
    </citation>
    <scope>NUCLEOTIDE SEQUENCE [LARGE SCALE GENOMIC DNA]</scope>
    <source>
        <strain evidence="1 2">4CA</strain>
    </source>
</reference>
<proteinExistence type="predicted"/>
<dbReference type="EMBL" id="JMSZ01000016">
    <property type="protein sequence ID" value="KDE40121.1"/>
    <property type="molecule type" value="Genomic_DNA"/>
</dbReference>
<sequence length="40" mass="4251">MFYIALSNPCRSDLQLCPSQATSGYNPGFNPMISPEGGSV</sequence>
<comment type="caution">
    <text evidence="1">The sequence shown here is derived from an EMBL/GenBank/DDBJ whole genome shotgun (WGS) entry which is preliminary data.</text>
</comment>
<dbReference type="AlphaFoldDB" id="A0A063Y5S2"/>
<keyword evidence="2" id="KW-1185">Reference proteome</keyword>
<organism evidence="1 2">
    <name type="scientific">Nitrincola lacisaponensis</name>
    <dbReference type="NCBI Taxonomy" id="267850"/>
    <lineage>
        <taxon>Bacteria</taxon>
        <taxon>Pseudomonadati</taxon>
        <taxon>Pseudomonadota</taxon>
        <taxon>Gammaproteobacteria</taxon>
        <taxon>Oceanospirillales</taxon>
        <taxon>Oceanospirillaceae</taxon>
        <taxon>Nitrincola</taxon>
    </lineage>
</organism>
<dbReference type="STRING" id="267850.ADINL_0713"/>